<name>H1Q3S4_9BACT</name>
<reference evidence="2 3" key="1">
    <citation type="submission" date="2011-12" db="EMBL/GenBank/DDBJ databases">
        <title>The Genome Sequence of Prevotella micans F0438.</title>
        <authorList>
            <consortium name="The Broad Institute Genome Sequencing Platform"/>
            <person name="Earl A."/>
            <person name="Ward D."/>
            <person name="Feldgarden M."/>
            <person name="Gevers D."/>
            <person name="Izard J."/>
            <person name="Baranova O.V."/>
            <person name="Blanton J.M."/>
            <person name="Wade W.G."/>
            <person name="Dewhirst F.E."/>
            <person name="Young S.K."/>
            <person name="Zeng Q."/>
            <person name="Gargeya S."/>
            <person name="Fitzgerald M."/>
            <person name="Haas B."/>
            <person name="Abouelleil A."/>
            <person name="Alvarado L."/>
            <person name="Arachchi H.M."/>
            <person name="Berlin A."/>
            <person name="Chapman S.B."/>
            <person name="Gearin G."/>
            <person name="Goldberg J."/>
            <person name="Griggs A."/>
            <person name="Gujja S."/>
            <person name="Hansen M."/>
            <person name="Heiman D."/>
            <person name="Howarth C."/>
            <person name="Larimer J."/>
            <person name="Lui A."/>
            <person name="MacDonald P.J.P."/>
            <person name="McCowen C."/>
            <person name="Montmayeur A."/>
            <person name="Murphy C."/>
            <person name="Neiman D."/>
            <person name="Pearson M."/>
            <person name="Priest M."/>
            <person name="Roberts A."/>
            <person name="Saif S."/>
            <person name="Shea T."/>
            <person name="Sisk P."/>
            <person name="Stolte C."/>
            <person name="Sykes S."/>
            <person name="Wortman J."/>
            <person name="Nusbaum C."/>
            <person name="Birren B."/>
        </authorList>
    </citation>
    <scope>NUCLEOTIDE SEQUENCE [LARGE SCALE GENOMIC DNA]</scope>
    <source>
        <strain evidence="2 3">F0438</strain>
    </source>
</reference>
<proteinExistence type="predicted"/>
<feature type="compositionally biased region" description="Basic residues" evidence="1">
    <location>
        <begin position="113"/>
        <end position="125"/>
    </location>
</feature>
<dbReference type="EMBL" id="AGWK01000042">
    <property type="protein sequence ID" value="EHO68522.1"/>
    <property type="molecule type" value="Genomic_DNA"/>
</dbReference>
<protein>
    <submittedName>
        <fullName evidence="2">Uncharacterized protein</fullName>
    </submittedName>
</protein>
<feature type="region of interest" description="Disordered" evidence="1">
    <location>
        <begin position="8"/>
        <end position="68"/>
    </location>
</feature>
<dbReference type="PATRIC" id="fig|883158.3.peg.1563"/>
<feature type="compositionally biased region" description="Polar residues" evidence="1">
    <location>
        <begin position="100"/>
        <end position="112"/>
    </location>
</feature>
<dbReference type="AlphaFoldDB" id="H1Q3S4"/>
<comment type="caution">
    <text evidence="2">The sequence shown here is derived from an EMBL/GenBank/DDBJ whole genome shotgun (WGS) entry which is preliminary data.</text>
</comment>
<evidence type="ECO:0000256" key="1">
    <source>
        <dbReference type="SAM" id="MobiDB-lite"/>
    </source>
</evidence>
<feature type="compositionally biased region" description="Basic residues" evidence="1">
    <location>
        <begin position="33"/>
        <end position="43"/>
    </location>
</feature>
<organism evidence="2 3">
    <name type="scientific">Prevotella micans F0438</name>
    <dbReference type="NCBI Taxonomy" id="883158"/>
    <lineage>
        <taxon>Bacteria</taxon>
        <taxon>Pseudomonadati</taxon>
        <taxon>Bacteroidota</taxon>
        <taxon>Bacteroidia</taxon>
        <taxon>Bacteroidales</taxon>
        <taxon>Prevotellaceae</taxon>
        <taxon>Prevotella</taxon>
    </lineage>
</organism>
<evidence type="ECO:0000313" key="2">
    <source>
        <dbReference type="EMBL" id="EHO68522.1"/>
    </source>
</evidence>
<feature type="region of interest" description="Disordered" evidence="1">
    <location>
        <begin position="99"/>
        <end position="125"/>
    </location>
</feature>
<keyword evidence="3" id="KW-1185">Reference proteome</keyword>
<dbReference type="STRING" id="883158.HMPREF9140_01562"/>
<dbReference type="Proteomes" id="UP000016023">
    <property type="component" value="Unassembled WGS sequence"/>
</dbReference>
<dbReference type="HOGENOM" id="CLU_1990637_0_0_10"/>
<accession>H1Q3S4</accession>
<gene>
    <name evidence="2" type="ORF">HMPREF9140_01562</name>
</gene>
<sequence>MLLANIIHNGFNAAEPPQDPNQTVSSPRDFRKAQTKRFHRRGTSARLKPNGFNAAEPPQGSNQTVSMPRDFRKAQTKRFHRRGTSARLKPNGFIAAELPQASNKIITQTPKPSTRRSYIKTNTRR</sequence>
<evidence type="ECO:0000313" key="3">
    <source>
        <dbReference type="Proteomes" id="UP000016023"/>
    </source>
</evidence>